<dbReference type="PANTHER" id="PTHR42928">
    <property type="entry name" value="TRICARBOXYLATE-BINDING PROTEIN"/>
    <property type="match status" value="1"/>
</dbReference>
<dbReference type="Gene3D" id="3.40.190.150">
    <property type="entry name" value="Bordetella uptake gene, domain 1"/>
    <property type="match status" value="1"/>
</dbReference>
<dbReference type="OrthoDB" id="8443386at2"/>
<comment type="similarity">
    <text evidence="1">Belongs to the UPF0065 (bug) family.</text>
</comment>
<evidence type="ECO:0000313" key="3">
    <source>
        <dbReference type="EMBL" id="APO70730.1"/>
    </source>
</evidence>
<evidence type="ECO:0000313" key="4">
    <source>
        <dbReference type="Proteomes" id="UP000184749"/>
    </source>
</evidence>
<name>A0A1L5NS53_9HYPH</name>
<evidence type="ECO:0000256" key="2">
    <source>
        <dbReference type="SAM" id="SignalP"/>
    </source>
</evidence>
<geneLocation type="plasmid" evidence="4">
    <name>prgalie4872d</name>
</geneLocation>
<dbReference type="RefSeq" id="WP_083635913.1">
    <property type="nucleotide sequence ID" value="NZ_CP017105.1"/>
</dbReference>
<feature type="chain" id="PRO_5012363147" evidence="2">
    <location>
        <begin position="27"/>
        <end position="324"/>
    </location>
</feature>
<keyword evidence="3" id="KW-0614">Plasmid</keyword>
<organism evidence="3 4">
    <name type="scientific">Rhizobium gallicum</name>
    <dbReference type="NCBI Taxonomy" id="56730"/>
    <lineage>
        <taxon>Bacteria</taxon>
        <taxon>Pseudomonadati</taxon>
        <taxon>Pseudomonadota</taxon>
        <taxon>Alphaproteobacteria</taxon>
        <taxon>Hyphomicrobiales</taxon>
        <taxon>Rhizobiaceae</taxon>
        <taxon>Rhizobium/Agrobacterium group</taxon>
        <taxon>Rhizobium</taxon>
    </lineage>
</organism>
<reference evidence="3 4" key="1">
    <citation type="submission" date="2016-09" db="EMBL/GenBank/DDBJ databases">
        <title>The complete genome sequences of Rhizobium gallicum, symbiovars gallicum and phaseoli, symbionts associated to common bean (Phaseolus vulgaris).</title>
        <authorList>
            <person name="Bustos P."/>
            <person name="Santamaria R.I."/>
            <person name="Perez-Carrascal O.M."/>
            <person name="Juarez S."/>
            <person name="Lozano L."/>
            <person name="Martinez-Flores I."/>
            <person name="Martinez-Romero E."/>
            <person name="Cevallos M."/>
            <person name="Romero D."/>
            <person name="Davila G."/>
            <person name="Gonzalez V."/>
        </authorList>
    </citation>
    <scope>NUCLEOTIDE SEQUENCE [LARGE SCALE GENOMIC DNA]</scope>
    <source>
        <strain evidence="3 4">IE4872</strain>
        <plasmid evidence="4">prgalie4872d</plasmid>
    </source>
</reference>
<proteinExistence type="inferred from homology"/>
<dbReference type="PIRSF" id="PIRSF017082">
    <property type="entry name" value="YflP"/>
    <property type="match status" value="1"/>
</dbReference>
<evidence type="ECO:0000256" key="1">
    <source>
        <dbReference type="ARBA" id="ARBA00006987"/>
    </source>
</evidence>
<gene>
    <name evidence="3" type="ORF">IE4872_PD00191</name>
</gene>
<sequence length="324" mass="33831">MKSMPKTLALVACIAIGLGGANSGRAQEYPNKPIRMVIPVAPGGITDAIGRIFAESVSKIIGQQVVVDNRPGGNGSIGANIVAKASPDGYVICWCHSAPIVLHHLQQPDIPYDPETDLLPITRIYDLDLFLAALPSTASSLDEFIKLAKSKPGELSFGSTGVGGALHLGGVLMSNELGIQLSHVAYPGEAPLINDLLGGRLPVGILSTAAAIRLSKSGEVALLTSLSANRTPTLPDVPTLVERGYPDVKVGTWIGVFAPAKTPEPVARKLIAAFENVLSDESVKEKLLAAGVTPVNGSVGQDFKAFLTDEVAKWKGVLTLVPAR</sequence>
<keyword evidence="2" id="KW-0732">Signal</keyword>
<dbReference type="InterPro" id="IPR005064">
    <property type="entry name" value="BUG"/>
</dbReference>
<dbReference type="Pfam" id="PF03401">
    <property type="entry name" value="TctC"/>
    <property type="match status" value="1"/>
</dbReference>
<feature type="signal peptide" evidence="2">
    <location>
        <begin position="1"/>
        <end position="26"/>
    </location>
</feature>
<dbReference type="Gene3D" id="3.40.190.10">
    <property type="entry name" value="Periplasmic binding protein-like II"/>
    <property type="match status" value="1"/>
</dbReference>
<dbReference type="InterPro" id="IPR042100">
    <property type="entry name" value="Bug_dom1"/>
</dbReference>
<accession>A0A1L5NS53</accession>
<dbReference type="PANTHER" id="PTHR42928:SF5">
    <property type="entry name" value="BLR1237 PROTEIN"/>
    <property type="match status" value="1"/>
</dbReference>
<protein>
    <submittedName>
        <fullName evidence="3">Bordetella uptake domain-containing protein</fullName>
    </submittedName>
</protein>
<dbReference type="CDD" id="cd07012">
    <property type="entry name" value="PBP2_Bug_TTT"/>
    <property type="match status" value="1"/>
</dbReference>
<dbReference type="EMBL" id="CP017105">
    <property type="protein sequence ID" value="APO70730.1"/>
    <property type="molecule type" value="Genomic_DNA"/>
</dbReference>
<dbReference type="Proteomes" id="UP000184749">
    <property type="component" value="Plasmid pRgalIE4872d"/>
</dbReference>
<dbReference type="AlphaFoldDB" id="A0A1L5NS53"/>